<evidence type="ECO:0000313" key="3">
    <source>
        <dbReference type="EMBL" id="TCV90271.1"/>
    </source>
</evidence>
<evidence type="ECO:0000256" key="2">
    <source>
        <dbReference type="RuleBase" id="RU362080"/>
    </source>
</evidence>
<dbReference type="Gene3D" id="3.40.1620.10">
    <property type="entry name" value="YefM-like domain"/>
    <property type="match status" value="1"/>
</dbReference>
<dbReference type="SUPFAM" id="SSF143120">
    <property type="entry name" value="YefM-like"/>
    <property type="match status" value="1"/>
</dbReference>
<comment type="caution">
    <text evidence="3">The sequence shown here is derived from an EMBL/GenBank/DDBJ whole genome shotgun (WGS) entry which is preliminary data.</text>
</comment>
<dbReference type="EMBL" id="SMCO01000001">
    <property type="protein sequence ID" value="TCV90271.1"/>
    <property type="molecule type" value="Genomic_DNA"/>
</dbReference>
<dbReference type="AlphaFoldDB" id="A0A4R3YEC3"/>
<dbReference type="Pfam" id="PF02604">
    <property type="entry name" value="PhdYeFM_antitox"/>
    <property type="match status" value="1"/>
</dbReference>
<sequence length="82" mass="9205">MQIWQLQEAKARLSEVIKKALNEGPQDISLRGHPTAVVLSHSDYERLIQPKPGFIAFLSESPLHVVELELDRDSSLTREAGL</sequence>
<dbReference type="OrthoDB" id="361281at2"/>
<dbReference type="NCBIfam" id="TIGR01552">
    <property type="entry name" value="phd_fam"/>
    <property type="match status" value="1"/>
</dbReference>
<organism evidence="3 4">
    <name type="scientific">Sulfurirhabdus autotrophica</name>
    <dbReference type="NCBI Taxonomy" id="1706046"/>
    <lineage>
        <taxon>Bacteria</taxon>
        <taxon>Pseudomonadati</taxon>
        <taxon>Pseudomonadota</taxon>
        <taxon>Betaproteobacteria</taxon>
        <taxon>Nitrosomonadales</taxon>
        <taxon>Sulfuricellaceae</taxon>
        <taxon>Sulfurirhabdus</taxon>
    </lineage>
</organism>
<dbReference type="Proteomes" id="UP000295367">
    <property type="component" value="Unassembled WGS sequence"/>
</dbReference>
<comment type="function">
    <text evidence="2">Antitoxin component of a type II toxin-antitoxin (TA) system.</text>
</comment>
<dbReference type="InterPro" id="IPR006442">
    <property type="entry name" value="Antitoxin_Phd/YefM"/>
</dbReference>
<accession>A0A4R3YEC3</accession>
<protein>
    <recommendedName>
        <fullName evidence="2">Antitoxin</fullName>
    </recommendedName>
</protein>
<name>A0A4R3YEC3_9PROT</name>
<comment type="similarity">
    <text evidence="1 2">Belongs to the phD/YefM antitoxin family.</text>
</comment>
<reference evidence="3 4" key="1">
    <citation type="submission" date="2019-03" db="EMBL/GenBank/DDBJ databases">
        <title>Genomic Encyclopedia of Type Strains, Phase IV (KMG-IV): sequencing the most valuable type-strain genomes for metagenomic binning, comparative biology and taxonomic classification.</title>
        <authorList>
            <person name="Goeker M."/>
        </authorList>
    </citation>
    <scope>NUCLEOTIDE SEQUENCE [LARGE SCALE GENOMIC DNA]</scope>
    <source>
        <strain evidence="3 4">DSM 100309</strain>
    </source>
</reference>
<evidence type="ECO:0000256" key="1">
    <source>
        <dbReference type="ARBA" id="ARBA00009981"/>
    </source>
</evidence>
<dbReference type="RefSeq" id="WP_124947764.1">
    <property type="nucleotide sequence ID" value="NZ_BHVT01000073.1"/>
</dbReference>
<proteinExistence type="inferred from homology"/>
<keyword evidence="4" id="KW-1185">Reference proteome</keyword>
<evidence type="ECO:0000313" key="4">
    <source>
        <dbReference type="Proteomes" id="UP000295367"/>
    </source>
</evidence>
<gene>
    <name evidence="3" type="ORF">EDC63_101241</name>
</gene>
<dbReference type="InterPro" id="IPR036165">
    <property type="entry name" value="YefM-like_sf"/>
</dbReference>